<sequence length="130" mass="14269">MNAALRNARALSAGQFAWDNATPEDSIGPKELIEESIVEQIDSGEPAVIDACAEHCVQHLDAAMAFKLTAAMILQLSLTANWERLRGDIAKTNPLLADALQDVAWMIGKRQPEFVEQEAARRLEKQEKAA</sequence>
<protein>
    <submittedName>
        <fullName evidence="1">Uncharacterized protein</fullName>
    </submittedName>
</protein>
<name>A0ABX9UVE3_9GAMM</name>
<evidence type="ECO:0000313" key="2">
    <source>
        <dbReference type="Proteomes" id="UP000269134"/>
    </source>
</evidence>
<dbReference type="EMBL" id="RFFL01000019">
    <property type="protein sequence ID" value="RMH97299.1"/>
    <property type="molecule type" value="Genomic_DNA"/>
</dbReference>
<accession>A0ABX9UVE3</accession>
<organism evidence="1 2">
    <name type="scientific">Stutzerimonas nitrititolerans</name>
    <dbReference type="NCBI Taxonomy" id="2482751"/>
    <lineage>
        <taxon>Bacteria</taxon>
        <taxon>Pseudomonadati</taxon>
        <taxon>Pseudomonadota</taxon>
        <taxon>Gammaproteobacteria</taxon>
        <taxon>Pseudomonadales</taxon>
        <taxon>Pseudomonadaceae</taxon>
        <taxon>Stutzerimonas</taxon>
    </lineage>
</organism>
<evidence type="ECO:0000313" key="1">
    <source>
        <dbReference type="EMBL" id="RMH97299.1"/>
    </source>
</evidence>
<dbReference type="RefSeq" id="WP_122078991.1">
    <property type="nucleotide sequence ID" value="NZ_RFFL01000019.1"/>
</dbReference>
<keyword evidence="2" id="KW-1185">Reference proteome</keyword>
<dbReference type="GeneID" id="84611157"/>
<proteinExistence type="predicted"/>
<dbReference type="Proteomes" id="UP000269134">
    <property type="component" value="Unassembled WGS sequence"/>
</dbReference>
<gene>
    <name evidence="1" type="ORF">EA795_19150</name>
</gene>
<comment type="caution">
    <text evidence="1">The sequence shown here is derived from an EMBL/GenBank/DDBJ whole genome shotgun (WGS) entry which is preliminary data.</text>
</comment>
<reference evidence="1 2" key="1">
    <citation type="submission" date="2018-10" db="EMBL/GenBank/DDBJ databases">
        <title>Pseudomonas sp. GL14 genome.</title>
        <authorList>
            <person name="Peng J."/>
            <person name="Liu Z.-P."/>
        </authorList>
    </citation>
    <scope>NUCLEOTIDE SEQUENCE [LARGE SCALE GENOMIC DNA]</scope>
    <source>
        <strain evidence="1 2">GL14</strain>
    </source>
</reference>